<evidence type="ECO:0000313" key="3">
    <source>
        <dbReference type="Proteomes" id="UP000583944"/>
    </source>
</evidence>
<feature type="compositionally biased region" description="Basic and acidic residues" evidence="1">
    <location>
        <begin position="57"/>
        <end position="66"/>
    </location>
</feature>
<feature type="compositionally biased region" description="Polar residues" evidence="1">
    <location>
        <begin position="76"/>
        <end position="90"/>
    </location>
</feature>
<dbReference type="AlphaFoldDB" id="A0A7J6Y241"/>
<gene>
    <name evidence="2" type="ORF">ECC02_006116</name>
</gene>
<dbReference type="VEuPathDB" id="TriTrypDB:ECC02_006116"/>
<organism evidence="2 3">
    <name type="scientific">Trypanosoma cruzi</name>
    <dbReference type="NCBI Taxonomy" id="5693"/>
    <lineage>
        <taxon>Eukaryota</taxon>
        <taxon>Discoba</taxon>
        <taxon>Euglenozoa</taxon>
        <taxon>Kinetoplastea</taxon>
        <taxon>Metakinetoplastina</taxon>
        <taxon>Trypanosomatida</taxon>
        <taxon>Trypanosomatidae</taxon>
        <taxon>Trypanosoma</taxon>
        <taxon>Schizotrypanum</taxon>
    </lineage>
</organism>
<evidence type="ECO:0008006" key="4">
    <source>
        <dbReference type="Google" id="ProtNLM"/>
    </source>
</evidence>
<name>A0A7J6Y241_TRYCR</name>
<comment type="caution">
    <text evidence="2">The sequence shown here is derived from an EMBL/GenBank/DDBJ whole genome shotgun (WGS) entry which is preliminary data.</text>
</comment>
<sequence>MVKEDELSRFQECVFNVCEALLMEWLVQAADLVNNEGGSAITTGALDAIERNCPPDIKAHDSDRSDSLGVLGGKSSKASPLQARDNSAVESVQYGETVENTAGDSLLVSVDPTPALHKEDAQSVVTVPISAAVVKADIIRKQLLSGDQVNIALGPAVTGEVWSCPTPGVKKGGGSNAAMTEAVTVYIVEQAGVAVEAIGDAGDLSYATVEATLWRGLIGATSAAVASTGEVTEEWRAGLRALAERIASDYVYFASKQKLRKLDEYLWHAEAFLTPEEITARSIAAVTPRRFFNGLQRSDVRFLIHHYVELARKGTLNEDIYTEARLRENLFERQHDDVASPLLSQQTSGTTTKKNNASGRTILAVNRRRAGLTQLVLGHALENLLEETVAETSKWIASLVAN</sequence>
<dbReference type="Proteomes" id="UP000583944">
    <property type="component" value="Unassembled WGS sequence"/>
</dbReference>
<evidence type="ECO:0000256" key="1">
    <source>
        <dbReference type="SAM" id="MobiDB-lite"/>
    </source>
</evidence>
<protein>
    <recommendedName>
        <fullName evidence="4">Kinetoplast DNA-associated protein</fullName>
    </recommendedName>
</protein>
<proteinExistence type="predicted"/>
<reference evidence="2 3" key="1">
    <citation type="journal article" date="2019" name="Genome Biol. Evol.">
        <title>Nanopore Sequencing Significantly Improves Genome Assembly of the Protozoan Parasite Trypanosoma cruzi.</title>
        <authorList>
            <person name="Diaz-Viraque F."/>
            <person name="Pita S."/>
            <person name="Greif G."/>
            <person name="de Souza R.C.M."/>
            <person name="Iraola G."/>
            <person name="Robello C."/>
        </authorList>
    </citation>
    <scope>NUCLEOTIDE SEQUENCE [LARGE SCALE GENOMIC DNA]</scope>
    <source>
        <strain evidence="2 3">Berenice</strain>
    </source>
</reference>
<evidence type="ECO:0000313" key="2">
    <source>
        <dbReference type="EMBL" id="KAF5220821.1"/>
    </source>
</evidence>
<feature type="region of interest" description="Disordered" evidence="1">
    <location>
        <begin position="54"/>
        <end position="90"/>
    </location>
</feature>
<dbReference type="EMBL" id="JABDHM010000045">
    <property type="protein sequence ID" value="KAF5220821.1"/>
    <property type="molecule type" value="Genomic_DNA"/>
</dbReference>
<accession>A0A7J6Y241</accession>